<name>A0A6G1GN99_9PEZI</name>
<organism evidence="2 3">
    <name type="scientific">Aulographum hederae CBS 113979</name>
    <dbReference type="NCBI Taxonomy" id="1176131"/>
    <lineage>
        <taxon>Eukaryota</taxon>
        <taxon>Fungi</taxon>
        <taxon>Dikarya</taxon>
        <taxon>Ascomycota</taxon>
        <taxon>Pezizomycotina</taxon>
        <taxon>Dothideomycetes</taxon>
        <taxon>Pleosporomycetidae</taxon>
        <taxon>Aulographales</taxon>
        <taxon>Aulographaceae</taxon>
    </lineage>
</organism>
<gene>
    <name evidence="2" type="ORF">K402DRAFT_466970</name>
</gene>
<evidence type="ECO:0000256" key="1">
    <source>
        <dbReference type="SAM" id="MobiDB-lite"/>
    </source>
</evidence>
<dbReference type="AlphaFoldDB" id="A0A6G1GN99"/>
<keyword evidence="3" id="KW-1185">Reference proteome</keyword>
<evidence type="ECO:0000313" key="3">
    <source>
        <dbReference type="Proteomes" id="UP000800041"/>
    </source>
</evidence>
<dbReference type="EMBL" id="ML977187">
    <property type="protein sequence ID" value="KAF1982208.1"/>
    <property type="molecule type" value="Genomic_DNA"/>
</dbReference>
<sequence>MPQPTISELADRVKSWIRRVLRPTGKGSDKSKRNSSPKINQHGVYRQSRPATARCNRKQANRKSLLELPLESPEFDIDFEKETSRISPEAYYAARQNEIVAAAREYFERNATRLERHLSITVPSTARVGNAYDALPDKVERMRRSSWHKLESTPPSTAEIKDRINSVIETIPNSDSEALSTRSMASSETGLSKAGKSGNSGDNEDSGSAYSDDRFSKKTSASQESGMSKHANNEKVDSPTSPSFTRGEKLTSRATEYQDEYRKGDDAYLLKTVDKKTKKGRKSLAFF</sequence>
<feature type="compositionally biased region" description="Polar residues" evidence="1">
    <location>
        <begin position="171"/>
        <end position="190"/>
    </location>
</feature>
<proteinExistence type="predicted"/>
<reference evidence="2" key="1">
    <citation type="journal article" date="2020" name="Stud. Mycol.">
        <title>101 Dothideomycetes genomes: a test case for predicting lifestyles and emergence of pathogens.</title>
        <authorList>
            <person name="Haridas S."/>
            <person name="Albert R."/>
            <person name="Binder M."/>
            <person name="Bloem J."/>
            <person name="Labutti K."/>
            <person name="Salamov A."/>
            <person name="Andreopoulos B."/>
            <person name="Baker S."/>
            <person name="Barry K."/>
            <person name="Bills G."/>
            <person name="Bluhm B."/>
            <person name="Cannon C."/>
            <person name="Castanera R."/>
            <person name="Culley D."/>
            <person name="Daum C."/>
            <person name="Ezra D."/>
            <person name="Gonzalez J."/>
            <person name="Henrissat B."/>
            <person name="Kuo A."/>
            <person name="Liang C."/>
            <person name="Lipzen A."/>
            <person name="Lutzoni F."/>
            <person name="Magnuson J."/>
            <person name="Mondo S."/>
            <person name="Nolan M."/>
            <person name="Ohm R."/>
            <person name="Pangilinan J."/>
            <person name="Park H.-J."/>
            <person name="Ramirez L."/>
            <person name="Alfaro M."/>
            <person name="Sun H."/>
            <person name="Tritt A."/>
            <person name="Yoshinaga Y."/>
            <person name="Zwiers L.-H."/>
            <person name="Turgeon B."/>
            <person name="Goodwin S."/>
            <person name="Spatafora J."/>
            <person name="Crous P."/>
            <person name="Grigoriev I."/>
        </authorList>
    </citation>
    <scope>NUCLEOTIDE SEQUENCE</scope>
    <source>
        <strain evidence="2">CBS 113979</strain>
    </source>
</reference>
<protein>
    <submittedName>
        <fullName evidence="2">Uncharacterized protein</fullName>
    </submittedName>
</protein>
<feature type="region of interest" description="Disordered" evidence="1">
    <location>
        <begin position="20"/>
        <end position="59"/>
    </location>
</feature>
<dbReference type="Proteomes" id="UP000800041">
    <property type="component" value="Unassembled WGS sequence"/>
</dbReference>
<accession>A0A6G1GN99</accession>
<feature type="region of interest" description="Disordered" evidence="1">
    <location>
        <begin position="171"/>
        <end position="258"/>
    </location>
</feature>
<evidence type="ECO:0000313" key="2">
    <source>
        <dbReference type="EMBL" id="KAF1982208.1"/>
    </source>
</evidence>